<dbReference type="EMBL" id="JAJOMB010000010">
    <property type="protein sequence ID" value="MCD5313109.1"/>
    <property type="molecule type" value="Genomic_DNA"/>
</dbReference>
<comment type="caution">
    <text evidence="2">The sequence shown here is derived from an EMBL/GenBank/DDBJ whole genome shotgun (WGS) entry which is preliminary data.</text>
</comment>
<dbReference type="Gene3D" id="3.40.630.30">
    <property type="match status" value="1"/>
</dbReference>
<accession>A0A9X1NFU0</accession>
<organism evidence="2 3">
    <name type="scientific">Kineosporia babensis</name>
    <dbReference type="NCBI Taxonomy" id="499548"/>
    <lineage>
        <taxon>Bacteria</taxon>
        <taxon>Bacillati</taxon>
        <taxon>Actinomycetota</taxon>
        <taxon>Actinomycetes</taxon>
        <taxon>Kineosporiales</taxon>
        <taxon>Kineosporiaceae</taxon>
        <taxon>Kineosporia</taxon>
    </lineage>
</organism>
<dbReference type="InterPro" id="IPR031165">
    <property type="entry name" value="GNAT_YJDJ"/>
</dbReference>
<dbReference type="PANTHER" id="PTHR31435">
    <property type="entry name" value="PROTEIN NATD1"/>
    <property type="match status" value="1"/>
</dbReference>
<dbReference type="InterPro" id="IPR016181">
    <property type="entry name" value="Acyl_CoA_acyltransferase"/>
</dbReference>
<evidence type="ECO:0000313" key="2">
    <source>
        <dbReference type="EMBL" id="MCD5313109.1"/>
    </source>
</evidence>
<dbReference type="Pfam" id="PF14542">
    <property type="entry name" value="Acetyltransf_CG"/>
    <property type="match status" value="1"/>
</dbReference>
<protein>
    <submittedName>
        <fullName evidence="2">N-acetyltransferase</fullName>
    </submittedName>
</protein>
<keyword evidence="3" id="KW-1185">Reference proteome</keyword>
<evidence type="ECO:0000313" key="3">
    <source>
        <dbReference type="Proteomes" id="UP001138997"/>
    </source>
</evidence>
<dbReference type="RefSeq" id="WP_231443991.1">
    <property type="nucleotide sequence ID" value="NZ_JAJOMB010000010.1"/>
</dbReference>
<dbReference type="Proteomes" id="UP001138997">
    <property type="component" value="Unassembled WGS sequence"/>
</dbReference>
<proteinExistence type="predicted"/>
<evidence type="ECO:0000259" key="1">
    <source>
        <dbReference type="PROSITE" id="PS51729"/>
    </source>
</evidence>
<reference evidence="2" key="1">
    <citation type="submission" date="2021-11" db="EMBL/GenBank/DDBJ databases">
        <title>Streptomyces corallinus and Kineosporia corallina sp. nov., two new coral-derived marine actinobacteria.</title>
        <authorList>
            <person name="Buangrab K."/>
            <person name="Sutthacheep M."/>
            <person name="Yeemin T."/>
            <person name="Harunari E."/>
            <person name="Igarashi Y."/>
            <person name="Sripreechasak P."/>
            <person name="Kanchanasin P."/>
            <person name="Tanasupawat S."/>
            <person name="Phongsopitanun W."/>
        </authorList>
    </citation>
    <scope>NUCLEOTIDE SEQUENCE</scope>
    <source>
        <strain evidence="2">JCM 31032</strain>
    </source>
</reference>
<dbReference type="AlphaFoldDB" id="A0A9X1NFU0"/>
<dbReference type="PROSITE" id="PS51729">
    <property type="entry name" value="GNAT_YJDJ"/>
    <property type="match status" value="1"/>
</dbReference>
<name>A0A9X1NFU0_9ACTN</name>
<sequence>MAEVRENQDENRFEIWVDGELAGFTQHRGIGAVVSLVHTEIGDRFGGQGLATQLIGRTLDLLRERDAQVLPFCPFVKAYIDKHPDYLGLVPADRRRTFGLPAE</sequence>
<dbReference type="PANTHER" id="PTHR31435:SF10">
    <property type="entry name" value="BSR4717 PROTEIN"/>
    <property type="match status" value="1"/>
</dbReference>
<gene>
    <name evidence="2" type="ORF">LR394_19565</name>
</gene>
<feature type="domain" description="N-acetyltransferase" evidence="1">
    <location>
        <begin position="5"/>
        <end position="91"/>
    </location>
</feature>
<dbReference type="InterPro" id="IPR045057">
    <property type="entry name" value="Gcn5-rel_NAT"/>
</dbReference>
<dbReference type="SUPFAM" id="SSF55729">
    <property type="entry name" value="Acyl-CoA N-acyltransferases (Nat)"/>
    <property type="match status" value="1"/>
</dbReference>